<proteinExistence type="predicted"/>
<dbReference type="RefSeq" id="WP_277830627.1">
    <property type="nucleotide sequence ID" value="NZ_JARQZE010000002.1"/>
</dbReference>
<reference evidence="3" key="1">
    <citation type="journal article" date="2019" name="Int. J. Syst. Evol. Microbiol.">
        <title>The Global Catalogue of Microorganisms (GCM) 10K type strain sequencing project: providing services to taxonomists for standard genome sequencing and annotation.</title>
        <authorList>
            <consortium name="The Broad Institute Genomics Platform"/>
            <consortium name="The Broad Institute Genome Sequencing Center for Infectious Disease"/>
            <person name="Wu L."/>
            <person name="Ma J."/>
        </authorList>
    </citation>
    <scope>NUCLEOTIDE SEQUENCE [LARGE SCALE GENOMIC DNA]</scope>
    <source>
        <strain evidence="3">CCUG 48884</strain>
    </source>
</reference>
<comment type="caution">
    <text evidence="2">The sequence shown here is derived from an EMBL/GenBank/DDBJ whole genome shotgun (WGS) entry which is preliminary data.</text>
</comment>
<feature type="compositionally biased region" description="Polar residues" evidence="1">
    <location>
        <begin position="70"/>
        <end position="83"/>
    </location>
</feature>
<dbReference type="EMBL" id="JBHTMC010000024">
    <property type="protein sequence ID" value="MFD1264500.1"/>
    <property type="molecule type" value="Genomic_DNA"/>
</dbReference>
<evidence type="ECO:0000313" key="2">
    <source>
        <dbReference type="EMBL" id="MFD1264500.1"/>
    </source>
</evidence>
<sequence length="110" mass="11615">MSACPAPTDSILRRHHDQLAAIAGLSTPPQDSVLRRHYQQLLAARLAVRSTGGPAPASVRPEPVRRQPSAAESPTAQAPQGTSAPPPARASANVEPKGWFASLLERILGR</sequence>
<accession>A0ABW3WGY7</accession>
<gene>
    <name evidence="2" type="ORF">ACFQ4M_13005</name>
</gene>
<keyword evidence="3" id="KW-1185">Reference proteome</keyword>
<protein>
    <submittedName>
        <fullName evidence="2">Uncharacterized protein</fullName>
    </submittedName>
</protein>
<evidence type="ECO:0000256" key="1">
    <source>
        <dbReference type="SAM" id="MobiDB-lite"/>
    </source>
</evidence>
<evidence type="ECO:0000313" key="3">
    <source>
        <dbReference type="Proteomes" id="UP001597158"/>
    </source>
</evidence>
<dbReference type="Proteomes" id="UP001597158">
    <property type="component" value="Unassembled WGS sequence"/>
</dbReference>
<feature type="region of interest" description="Disordered" evidence="1">
    <location>
        <begin position="49"/>
        <end position="95"/>
    </location>
</feature>
<organism evidence="2 3">
    <name type="scientific">Thauera mechernichensis</name>
    <dbReference type="NCBI Taxonomy" id="82788"/>
    <lineage>
        <taxon>Bacteria</taxon>
        <taxon>Pseudomonadati</taxon>
        <taxon>Pseudomonadota</taxon>
        <taxon>Betaproteobacteria</taxon>
        <taxon>Rhodocyclales</taxon>
        <taxon>Zoogloeaceae</taxon>
        <taxon>Thauera</taxon>
    </lineage>
</organism>
<name>A0ABW3WGY7_9RHOO</name>